<gene>
    <name evidence="2" type="ORF">COCON_G00206980</name>
</gene>
<proteinExistence type="predicted"/>
<dbReference type="AlphaFoldDB" id="A0A9Q1D001"/>
<dbReference type="EMBL" id="JAFJMO010000016">
    <property type="protein sequence ID" value="KAJ8254086.1"/>
    <property type="molecule type" value="Genomic_DNA"/>
</dbReference>
<dbReference type="OrthoDB" id="10560741at2759"/>
<evidence type="ECO:0000313" key="3">
    <source>
        <dbReference type="Proteomes" id="UP001152803"/>
    </source>
</evidence>
<name>A0A9Q1D001_CONCO</name>
<feature type="chain" id="PRO_5040354311" evidence="1">
    <location>
        <begin position="23"/>
        <end position="164"/>
    </location>
</feature>
<sequence length="164" mass="18461">MDVKTWYLAAVFCLAQCTGCTGLENKIFTSCEELRIEGGYKYSCEILDDLKTEEWNSSLVLLAHTEKGADPQYHPDEVIKVSRASIILRECINVSYRSFNIFSKERWIHFIVAGNEERSDNVITASPALGVTAEMLSTMPMLKTDTPLLKWTASSTAFWGVHIT</sequence>
<protein>
    <submittedName>
        <fullName evidence="2">Uncharacterized protein</fullName>
    </submittedName>
</protein>
<dbReference type="Proteomes" id="UP001152803">
    <property type="component" value="Unassembled WGS sequence"/>
</dbReference>
<evidence type="ECO:0000256" key="1">
    <source>
        <dbReference type="SAM" id="SignalP"/>
    </source>
</evidence>
<keyword evidence="3" id="KW-1185">Reference proteome</keyword>
<accession>A0A9Q1D001</accession>
<reference evidence="2" key="1">
    <citation type="journal article" date="2023" name="Science">
        <title>Genome structures resolve the early diversification of teleost fishes.</title>
        <authorList>
            <person name="Parey E."/>
            <person name="Louis A."/>
            <person name="Montfort J."/>
            <person name="Bouchez O."/>
            <person name="Roques C."/>
            <person name="Iampietro C."/>
            <person name="Lluch J."/>
            <person name="Castinel A."/>
            <person name="Donnadieu C."/>
            <person name="Desvignes T."/>
            <person name="Floi Bucao C."/>
            <person name="Jouanno E."/>
            <person name="Wen M."/>
            <person name="Mejri S."/>
            <person name="Dirks R."/>
            <person name="Jansen H."/>
            <person name="Henkel C."/>
            <person name="Chen W.J."/>
            <person name="Zahm M."/>
            <person name="Cabau C."/>
            <person name="Klopp C."/>
            <person name="Thompson A.W."/>
            <person name="Robinson-Rechavi M."/>
            <person name="Braasch I."/>
            <person name="Lecointre G."/>
            <person name="Bobe J."/>
            <person name="Postlethwait J.H."/>
            <person name="Berthelot C."/>
            <person name="Roest Crollius H."/>
            <person name="Guiguen Y."/>
        </authorList>
    </citation>
    <scope>NUCLEOTIDE SEQUENCE</scope>
    <source>
        <strain evidence="2">Concon-B</strain>
    </source>
</reference>
<comment type="caution">
    <text evidence="2">The sequence shown here is derived from an EMBL/GenBank/DDBJ whole genome shotgun (WGS) entry which is preliminary data.</text>
</comment>
<keyword evidence="1" id="KW-0732">Signal</keyword>
<evidence type="ECO:0000313" key="2">
    <source>
        <dbReference type="EMBL" id="KAJ8254086.1"/>
    </source>
</evidence>
<feature type="signal peptide" evidence="1">
    <location>
        <begin position="1"/>
        <end position="22"/>
    </location>
</feature>
<organism evidence="2 3">
    <name type="scientific">Conger conger</name>
    <name type="common">Conger eel</name>
    <name type="synonym">Muraena conger</name>
    <dbReference type="NCBI Taxonomy" id="82655"/>
    <lineage>
        <taxon>Eukaryota</taxon>
        <taxon>Metazoa</taxon>
        <taxon>Chordata</taxon>
        <taxon>Craniata</taxon>
        <taxon>Vertebrata</taxon>
        <taxon>Euteleostomi</taxon>
        <taxon>Actinopterygii</taxon>
        <taxon>Neopterygii</taxon>
        <taxon>Teleostei</taxon>
        <taxon>Anguilliformes</taxon>
        <taxon>Congridae</taxon>
        <taxon>Conger</taxon>
    </lineage>
</organism>